<accession>A0ABV5B120</accession>
<name>A0ABV5B120_9BACL</name>
<protein>
    <submittedName>
        <fullName evidence="2">DnaA N-terminal domain-containing protein</fullName>
    </submittedName>
</protein>
<keyword evidence="3" id="KW-1185">Reference proteome</keyword>
<dbReference type="RefSeq" id="WP_375358124.1">
    <property type="nucleotide sequence ID" value="NZ_JBHHMI010000043.1"/>
</dbReference>
<reference evidence="2 3" key="1">
    <citation type="submission" date="2024-09" db="EMBL/GenBank/DDBJ databases">
        <title>Paenibacillus zeirhizospherea sp. nov., isolated from surface of the maize (Zea mays) roots in a horticulture field, Hungary.</title>
        <authorList>
            <person name="Marton D."/>
            <person name="Farkas M."/>
            <person name="Bedics A."/>
            <person name="Toth E."/>
            <person name="Tancsics A."/>
            <person name="Boka K."/>
            <person name="Maroti G."/>
            <person name="Kriszt B."/>
            <person name="Cserhati M."/>
        </authorList>
    </citation>
    <scope>NUCLEOTIDE SEQUENCE [LARGE SCALE GENOMIC DNA]</scope>
    <source>
        <strain evidence="2 3">KCTC 33519</strain>
    </source>
</reference>
<dbReference type="InterPro" id="IPR038454">
    <property type="entry name" value="DnaA_N_sf"/>
</dbReference>
<evidence type="ECO:0000313" key="3">
    <source>
        <dbReference type="Proteomes" id="UP001580346"/>
    </source>
</evidence>
<dbReference type="InterPro" id="IPR024633">
    <property type="entry name" value="DnaA_N_dom"/>
</dbReference>
<proteinExistence type="predicted"/>
<dbReference type="Gene3D" id="3.30.300.180">
    <property type="match status" value="1"/>
</dbReference>
<evidence type="ECO:0000259" key="1">
    <source>
        <dbReference type="Pfam" id="PF11638"/>
    </source>
</evidence>
<sequence>MPGHNDATELWLQALETVKKTVDPIQFQTWFKETSATFDGEIFVIICHTSFTKEWLCSRYSNVVLSAVELATGNNAIKISFRSLERPVGAIDKSHVTLVESTPEDVGALLQNINKKLDDLKKDVEIIFHKVSQQELEINRLKHGGYSIRLKE</sequence>
<gene>
    <name evidence="2" type="ORF">ACE41H_24165</name>
</gene>
<evidence type="ECO:0000313" key="2">
    <source>
        <dbReference type="EMBL" id="MFB5269854.1"/>
    </source>
</evidence>
<feature type="domain" description="DnaA N-terminal" evidence="1">
    <location>
        <begin position="9"/>
        <end position="67"/>
    </location>
</feature>
<organism evidence="2 3">
    <name type="scientific">Paenibacillus enshidis</name>
    <dbReference type="NCBI Taxonomy" id="1458439"/>
    <lineage>
        <taxon>Bacteria</taxon>
        <taxon>Bacillati</taxon>
        <taxon>Bacillota</taxon>
        <taxon>Bacilli</taxon>
        <taxon>Bacillales</taxon>
        <taxon>Paenibacillaceae</taxon>
        <taxon>Paenibacillus</taxon>
    </lineage>
</organism>
<dbReference type="Proteomes" id="UP001580346">
    <property type="component" value="Unassembled WGS sequence"/>
</dbReference>
<comment type="caution">
    <text evidence="2">The sequence shown here is derived from an EMBL/GenBank/DDBJ whole genome shotgun (WGS) entry which is preliminary data.</text>
</comment>
<dbReference type="EMBL" id="JBHHMI010000043">
    <property type="protein sequence ID" value="MFB5269854.1"/>
    <property type="molecule type" value="Genomic_DNA"/>
</dbReference>
<dbReference type="Pfam" id="PF11638">
    <property type="entry name" value="DnaA_N"/>
    <property type="match status" value="1"/>
</dbReference>